<dbReference type="Pfam" id="PF21981">
    <property type="entry name" value="RecX_HTH3"/>
    <property type="match status" value="1"/>
</dbReference>
<dbReference type="PANTHER" id="PTHR33602:SF1">
    <property type="entry name" value="REGULATORY PROTEIN RECX FAMILY PROTEIN"/>
    <property type="match status" value="1"/>
</dbReference>
<dbReference type="PANTHER" id="PTHR33602">
    <property type="entry name" value="REGULATORY PROTEIN RECX FAMILY PROTEIN"/>
    <property type="match status" value="1"/>
</dbReference>
<evidence type="ECO:0000313" key="10">
    <source>
        <dbReference type="Proteomes" id="UP000051036"/>
    </source>
</evidence>
<dbReference type="InterPro" id="IPR036388">
    <property type="entry name" value="WH-like_DNA-bd_sf"/>
</dbReference>
<reference evidence="9 10" key="1">
    <citation type="journal article" date="2015" name="Genome Announc.">
        <title>Expanding the biotechnology potential of lactobacilli through comparative genomics of 213 strains and associated genera.</title>
        <authorList>
            <person name="Sun Z."/>
            <person name="Harris H.M."/>
            <person name="McCann A."/>
            <person name="Guo C."/>
            <person name="Argimon S."/>
            <person name="Zhang W."/>
            <person name="Yang X."/>
            <person name="Jeffery I.B."/>
            <person name="Cooney J.C."/>
            <person name="Kagawa T.F."/>
            <person name="Liu W."/>
            <person name="Song Y."/>
            <person name="Salvetti E."/>
            <person name="Wrobel A."/>
            <person name="Rasinkangas P."/>
            <person name="Parkhill J."/>
            <person name="Rea M.C."/>
            <person name="O'Sullivan O."/>
            <person name="Ritari J."/>
            <person name="Douillard F.P."/>
            <person name="Paul Ross R."/>
            <person name="Yang R."/>
            <person name="Briner A.E."/>
            <person name="Felis G.E."/>
            <person name="de Vos W.M."/>
            <person name="Barrangou R."/>
            <person name="Klaenhammer T.R."/>
            <person name="Caufield P.W."/>
            <person name="Cui Y."/>
            <person name="Zhang H."/>
            <person name="O'Toole P.W."/>
        </authorList>
    </citation>
    <scope>NUCLEOTIDE SEQUENCE [LARGE SCALE GENOMIC DNA]</scope>
    <source>
        <strain evidence="9 10">DSM 16043</strain>
    </source>
</reference>
<comment type="similarity">
    <text evidence="3 6">Belongs to the RecX family.</text>
</comment>
<dbReference type="InterPro" id="IPR003783">
    <property type="entry name" value="Regulatory_RecX"/>
</dbReference>
<evidence type="ECO:0000256" key="2">
    <source>
        <dbReference type="ARBA" id="ARBA00004496"/>
    </source>
</evidence>
<dbReference type="OrthoDB" id="5421057at2"/>
<comment type="subcellular location">
    <subcellularLocation>
        <location evidence="2 6">Cytoplasm</location>
    </subcellularLocation>
</comment>
<dbReference type="STRING" id="1423763.FC46_GL000101"/>
<accession>A0A0R1UDN7</accession>
<comment type="function">
    <text evidence="1 6">Modulates RecA activity.</text>
</comment>
<dbReference type="InterPro" id="IPR053925">
    <property type="entry name" value="RecX_HTH_3rd"/>
</dbReference>
<name>A0A0R1UDN7_9LACO</name>
<feature type="domain" description="RecX third three-helical" evidence="7">
    <location>
        <begin position="221"/>
        <end position="268"/>
    </location>
</feature>
<dbReference type="EMBL" id="AZFM01000001">
    <property type="protein sequence ID" value="KRL91552.1"/>
    <property type="molecule type" value="Genomic_DNA"/>
</dbReference>
<dbReference type="GO" id="GO:0006282">
    <property type="term" value="P:regulation of DNA repair"/>
    <property type="evidence" value="ECO:0007669"/>
    <property type="project" value="UniProtKB-UniRule"/>
</dbReference>
<keyword evidence="10" id="KW-1185">Reference proteome</keyword>
<evidence type="ECO:0000256" key="4">
    <source>
        <dbReference type="ARBA" id="ARBA00018111"/>
    </source>
</evidence>
<evidence type="ECO:0000256" key="5">
    <source>
        <dbReference type="ARBA" id="ARBA00022490"/>
    </source>
</evidence>
<gene>
    <name evidence="6" type="primary">recX</name>
    <name evidence="9" type="ORF">FC46_GL000101</name>
</gene>
<evidence type="ECO:0000256" key="3">
    <source>
        <dbReference type="ARBA" id="ARBA00009695"/>
    </source>
</evidence>
<protein>
    <recommendedName>
        <fullName evidence="4 6">Regulatory protein RecX</fullName>
    </recommendedName>
</protein>
<evidence type="ECO:0000256" key="6">
    <source>
        <dbReference type="HAMAP-Rule" id="MF_01114"/>
    </source>
</evidence>
<dbReference type="NCBIfam" id="NF010733">
    <property type="entry name" value="PRK14135.1"/>
    <property type="match status" value="1"/>
</dbReference>
<dbReference type="AlphaFoldDB" id="A0A0R1UDN7"/>
<keyword evidence="5 6" id="KW-0963">Cytoplasm</keyword>
<evidence type="ECO:0000313" key="9">
    <source>
        <dbReference type="EMBL" id="KRL91552.1"/>
    </source>
</evidence>
<dbReference type="Pfam" id="PF21982">
    <property type="entry name" value="RecX_HTH1"/>
    <property type="match status" value="1"/>
</dbReference>
<evidence type="ECO:0000259" key="7">
    <source>
        <dbReference type="Pfam" id="PF21981"/>
    </source>
</evidence>
<organism evidence="9 10">
    <name type="scientific">Lactobacillus kalixensis DSM 16043</name>
    <dbReference type="NCBI Taxonomy" id="1423763"/>
    <lineage>
        <taxon>Bacteria</taxon>
        <taxon>Bacillati</taxon>
        <taxon>Bacillota</taxon>
        <taxon>Bacilli</taxon>
        <taxon>Lactobacillales</taxon>
        <taxon>Lactobacillaceae</taxon>
        <taxon>Lactobacillus</taxon>
    </lineage>
</organism>
<dbReference type="GO" id="GO:0005737">
    <property type="term" value="C:cytoplasm"/>
    <property type="evidence" value="ECO:0007669"/>
    <property type="project" value="UniProtKB-SubCell"/>
</dbReference>
<dbReference type="InterPro" id="IPR053926">
    <property type="entry name" value="RecX_HTH_1st"/>
</dbReference>
<feature type="domain" description="RecX first three-helical" evidence="8">
    <location>
        <begin position="73"/>
        <end position="110"/>
    </location>
</feature>
<proteinExistence type="inferred from homology"/>
<evidence type="ECO:0000259" key="8">
    <source>
        <dbReference type="Pfam" id="PF21982"/>
    </source>
</evidence>
<dbReference type="PATRIC" id="fig|1423763.3.peg.100"/>
<sequence length="281" mass="32236">MDSIDRKEIKMAIISKVSAQKRPGRYNVFLDDKYAFSASEKTLAEFVLLKGKELTDEDIAEIQKFDADAKASDLAARFLSYEPRTVYEVLQYLKKHEISDEAANSAVSELTELGFLNDDQYVQIFIQNDLRVGNDGARSLTQKLSQKGVDPEIIQTHLDEVAEEDWITVAQRVIKSMHHQVGKLSAREISQKVRTKLMSHGFDDGLSQAVLNELDFEGSEDEQKEALKRQGIKAYKKFRRYDKSEQKFKIKRYLYSHGFSSSEIDAFLNGEIIDLDELEEY</sequence>
<dbReference type="Gene3D" id="1.10.10.10">
    <property type="entry name" value="Winged helix-like DNA-binding domain superfamily/Winged helix DNA-binding domain"/>
    <property type="match status" value="4"/>
</dbReference>
<dbReference type="Proteomes" id="UP000051036">
    <property type="component" value="Unassembled WGS sequence"/>
</dbReference>
<dbReference type="HAMAP" id="MF_01114">
    <property type="entry name" value="RecX"/>
    <property type="match status" value="1"/>
</dbReference>
<evidence type="ECO:0000256" key="1">
    <source>
        <dbReference type="ARBA" id="ARBA00003529"/>
    </source>
</evidence>
<comment type="caution">
    <text evidence="9">The sequence shown here is derived from an EMBL/GenBank/DDBJ whole genome shotgun (WGS) entry which is preliminary data.</text>
</comment>